<dbReference type="GO" id="GO:0005737">
    <property type="term" value="C:cytoplasm"/>
    <property type="evidence" value="ECO:0007669"/>
    <property type="project" value="TreeGrafter"/>
</dbReference>
<dbReference type="GO" id="GO:0009225">
    <property type="term" value="P:nucleotide-sugar metabolic process"/>
    <property type="evidence" value="ECO:0007669"/>
    <property type="project" value="TreeGrafter"/>
</dbReference>
<proteinExistence type="inferred from homology"/>
<dbReference type="EC" id="3.2.1.143" evidence="2"/>
<feature type="domain" description="PARG catalytic Macro" evidence="4">
    <location>
        <begin position="200"/>
        <end position="347"/>
    </location>
</feature>
<feature type="domain" description="PARG helical" evidence="5">
    <location>
        <begin position="71"/>
        <end position="179"/>
    </location>
</feature>
<evidence type="ECO:0000313" key="6">
    <source>
        <dbReference type="EMBL" id="CAG9854201.1"/>
    </source>
</evidence>
<dbReference type="InterPro" id="IPR046372">
    <property type="entry name" value="PARG_cat_C"/>
</dbReference>
<dbReference type="PANTHER" id="PTHR12837">
    <property type="entry name" value="POLY ADP-RIBOSE GLYCOHYDROLASE"/>
    <property type="match status" value="1"/>
</dbReference>
<dbReference type="InterPro" id="IPR007724">
    <property type="entry name" value="Poly_GlycHdrlase"/>
</dbReference>
<protein>
    <recommendedName>
        <fullName evidence="2">poly(ADP-ribose) glycohydrolase</fullName>
        <ecNumber evidence="2">3.2.1.143</ecNumber>
    </recommendedName>
</protein>
<dbReference type="GO" id="GO:0004649">
    <property type="term" value="F:poly(ADP-ribose) glycohydrolase activity"/>
    <property type="evidence" value="ECO:0007669"/>
    <property type="project" value="UniProtKB-EC"/>
</dbReference>
<dbReference type="EMBL" id="OU900094">
    <property type="protein sequence ID" value="CAG9854201.1"/>
    <property type="molecule type" value="Genomic_DNA"/>
</dbReference>
<dbReference type="GO" id="GO:0005634">
    <property type="term" value="C:nucleus"/>
    <property type="evidence" value="ECO:0007669"/>
    <property type="project" value="TreeGrafter"/>
</dbReference>
<accession>A0A9N9XJL7</accession>
<sequence length="882" mass="99548">MALVMLPSDLPWWDSVKRLLKKIADTKNSADLIEKMQKIYEMCNVSLEPDEEIPDPQQFEGFMNFLDNDLTNEERSVFFSKTLPNIVTRALKIKDCRPKSGLRFSLQQQADSTELEYSFVSSLIANAFFSTFPKRTDRTHPTLQNFNFAEFFKSLNNNTQKSKLKSILYYFEWIANNENYSGSMKILRQVMSSKEWLTIEDWLECNLPLCSLKIRHDGKLDRPEEDCLQICFSSAKIGGSVLSNGYTQECINLVTAPELLMVLLNVEALEDNEVLTVEGVRHISRMVDPKHRAFLEKLEQPKKLTVCCIDADDYTKLPIGQYEEDNILRELNKCLLGFQQKQLVKPEKENVPLRRRLSPIGESIGSNQSDCLNVPLITQQSCSTTHSGSVSPIRDNNNMLSDRLCVQLEQEKNLQKRGKPNDCVVNGRRGRFIVLGSSGECLPINRHPLDEEKSNYDSCESSEGEFHSAKTSLDDASEDENFHKRYNVDLETPDKRNIFAQRLKDALKKEFASSTATNSSSSSNSEESGYAVGISVAGSNLEDKDIKVKRGGSTGFALNEDSFDDNFLENSLNQEREWIDKFRNKQSSALNRKESNRSSEYSFSTEYSSELEEVYEQFSKWLENPLLETDAGMKRELDARELAVVRFAGSILKRTLSESFVGIPVPMTENCDTHSGTNEFSTKKNKLVLNAKSLSLELARQKHRLAAQLTEELEPDRSISLTSCESEEALATSSLTKTKAWFVTSVTEAIVQTLEEISVSLPLPQNTQIELSQLSESPNNGLKPVSTGNWGCGSSHKGDVQLKVVIQWMAASVAGVPALIYCTYGHQQLAKLDTVCRILIDRKWSVKDLAEATLRYSSRVIQGKELSGTLFEELIGMDRIVQ</sequence>
<dbReference type="OrthoDB" id="6154436at2759"/>
<dbReference type="GO" id="GO:1990966">
    <property type="term" value="P:ATP generation from poly-ADP-D-ribose"/>
    <property type="evidence" value="ECO:0007669"/>
    <property type="project" value="TreeGrafter"/>
</dbReference>
<dbReference type="InterPro" id="IPR048362">
    <property type="entry name" value="PARG_helical"/>
</dbReference>
<comment type="similarity">
    <text evidence="1">Belongs to the poly(ADP-ribose) glycohydrolase family.</text>
</comment>
<dbReference type="PANTHER" id="PTHR12837:SF14">
    <property type="entry name" value="POLY(ADP-RIBOSE) GLYCOHYDROLASE"/>
    <property type="match status" value="1"/>
</dbReference>
<keyword evidence="3" id="KW-0378">Hydrolase</keyword>
<evidence type="ECO:0000256" key="2">
    <source>
        <dbReference type="ARBA" id="ARBA00012255"/>
    </source>
</evidence>
<evidence type="ECO:0000313" key="7">
    <source>
        <dbReference type="Proteomes" id="UP001153712"/>
    </source>
</evidence>
<name>A0A9N9XJL7_PHYSR</name>
<feature type="domain" description="PARG catalytic Macro" evidence="4">
    <location>
        <begin position="781"/>
        <end position="830"/>
    </location>
</feature>
<dbReference type="Pfam" id="PF20811">
    <property type="entry name" value="PARG_cat_N"/>
    <property type="match status" value="1"/>
</dbReference>
<evidence type="ECO:0000259" key="4">
    <source>
        <dbReference type="Pfam" id="PF05028"/>
    </source>
</evidence>
<organism evidence="6 7">
    <name type="scientific">Phyllotreta striolata</name>
    <name type="common">Striped flea beetle</name>
    <name type="synonym">Crioceris striolata</name>
    <dbReference type="NCBI Taxonomy" id="444603"/>
    <lineage>
        <taxon>Eukaryota</taxon>
        <taxon>Metazoa</taxon>
        <taxon>Ecdysozoa</taxon>
        <taxon>Arthropoda</taxon>
        <taxon>Hexapoda</taxon>
        <taxon>Insecta</taxon>
        <taxon>Pterygota</taxon>
        <taxon>Neoptera</taxon>
        <taxon>Endopterygota</taxon>
        <taxon>Coleoptera</taxon>
        <taxon>Polyphaga</taxon>
        <taxon>Cucujiformia</taxon>
        <taxon>Chrysomeloidea</taxon>
        <taxon>Chrysomelidae</taxon>
        <taxon>Galerucinae</taxon>
        <taxon>Alticini</taxon>
        <taxon>Phyllotreta</taxon>
    </lineage>
</organism>
<dbReference type="GO" id="GO:0006282">
    <property type="term" value="P:regulation of DNA repair"/>
    <property type="evidence" value="ECO:0007669"/>
    <property type="project" value="InterPro"/>
</dbReference>
<evidence type="ECO:0000259" key="5">
    <source>
        <dbReference type="Pfam" id="PF20811"/>
    </source>
</evidence>
<dbReference type="Pfam" id="PF05028">
    <property type="entry name" value="PARG_cat_C"/>
    <property type="match status" value="2"/>
</dbReference>
<reference evidence="6" key="1">
    <citation type="submission" date="2022-01" db="EMBL/GenBank/DDBJ databases">
        <authorList>
            <person name="King R."/>
        </authorList>
    </citation>
    <scope>NUCLEOTIDE SEQUENCE</scope>
</reference>
<evidence type="ECO:0000256" key="1">
    <source>
        <dbReference type="ARBA" id="ARBA00009545"/>
    </source>
</evidence>
<gene>
    <name evidence="6" type="ORF">PHYEVI_LOCUS665</name>
</gene>
<dbReference type="AlphaFoldDB" id="A0A9N9XJL7"/>
<dbReference type="GO" id="GO:0005975">
    <property type="term" value="P:carbohydrate metabolic process"/>
    <property type="evidence" value="ECO:0007669"/>
    <property type="project" value="InterPro"/>
</dbReference>
<keyword evidence="7" id="KW-1185">Reference proteome</keyword>
<dbReference type="Proteomes" id="UP001153712">
    <property type="component" value="Chromosome 1"/>
</dbReference>
<evidence type="ECO:0000256" key="3">
    <source>
        <dbReference type="ARBA" id="ARBA00022801"/>
    </source>
</evidence>